<keyword evidence="4" id="KW-1185">Reference proteome</keyword>
<evidence type="ECO:0000313" key="3">
    <source>
        <dbReference type="EMBL" id="UWZ85015.1"/>
    </source>
</evidence>
<dbReference type="Proteomes" id="UP001059380">
    <property type="component" value="Chromosome"/>
</dbReference>
<proteinExistence type="predicted"/>
<evidence type="ECO:0000313" key="4">
    <source>
        <dbReference type="Proteomes" id="UP001059380"/>
    </source>
</evidence>
<feature type="compositionally biased region" description="Basic and acidic residues" evidence="1">
    <location>
        <begin position="1"/>
        <end position="13"/>
    </location>
</feature>
<sequence>MGLFDRSGKKPEADVSPGGSTIHRYSNEDWKQTQIGFVEKSAEYGKIRDEIYERRFGEATQVWHEVIRLVPHIDVFEYNRPKLGDGVCTLVTSGMSDLPMNTGHKPDVPRRVEIIFYCREPRKEYSDFMRWLAHFPHDLKTWIGAFHTIPNGNPPESLWGTEMDTAFFLPPLVKADQNLSEELVLDGDPVEFLWLTPLTSRECDLKLTQGANAILDLFQQHKHPFVFDPNRKSYV</sequence>
<name>A0A9J7BR06_9BACT</name>
<feature type="domain" description="Suppressor of fused-like" evidence="2">
    <location>
        <begin position="71"/>
        <end position="232"/>
    </location>
</feature>
<dbReference type="KEGG" id="orp:MOP44_03505"/>
<organism evidence="3 4">
    <name type="scientific">Occallatibacter riparius</name>
    <dbReference type="NCBI Taxonomy" id="1002689"/>
    <lineage>
        <taxon>Bacteria</taxon>
        <taxon>Pseudomonadati</taxon>
        <taxon>Acidobacteriota</taxon>
        <taxon>Terriglobia</taxon>
        <taxon>Terriglobales</taxon>
        <taxon>Acidobacteriaceae</taxon>
        <taxon>Occallatibacter</taxon>
    </lineage>
</organism>
<dbReference type="EMBL" id="CP093313">
    <property type="protein sequence ID" value="UWZ85015.1"/>
    <property type="molecule type" value="Genomic_DNA"/>
</dbReference>
<reference evidence="3" key="1">
    <citation type="submission" date="2021-04" db="EMBL/GenBank/DDBJ databases">
        <title>Phylogenetic analysis of Acidobacteriaceae.</title>
        <authorList>
            <person name="Qiu L."/>
            <person name="Zhang Q."/>
        </authorList>
    </citation>
    <scope>NUCLEOTIDE SEQUENCE</scope>
    <source>
        <strain evidence="3">DSM 25168</strain>
    </source>
</reference>
<dbReference type="InterPro" id="IPR020941">
    <property type="entry name" value="SUFU-like_domain"/>
</dbReference>
<protein>
    <submittedName>
        <fullName evidence="3">Suppressor of fused domain protein</fullName>
    </submittedName>
</protein>
<dbReference type="RefSeq" id="WP_260794521.1">
    <property type="nucleotide sequence ID" value="NZ_CP093313.1"/>
</dbReference>
<evidence type="ECO:0000259" key="2">
    <source>
        <dbReference type="Pfam" id="PF05076"/>
    </source>
</evidence>
<dbReference type="Pfam" id="PF05076">
    <property type="entry name" value="SUFU"/>
    <property type="match status" value="1"/>
</dbReference>
<dbReference type="AlphaFoldDB" id="A0A9J7BR06"/>
<feature type="region of interest" description="Disordered" evidence="1">
    <location>
        <begin position="1"/>
        <end position="24"/>
    </location>
</feature>
<accession>A0A9J7BR06</accession>
<evidence type="ECO:0000256" key="1">
    <source>
        <dbReference type="SAM" id="MobiDB-lite"/>
    </source>
</evidence>
<gene>
    <name evidence="3" type="ORF">MOP44_03505</name>
</gene>